<dbReference type="OrthoDB" id="95459at2"/>
<dbReference type="AlphaFoldDB" id="A0A090RQI0"/>
<reference evidence="1 2" key="1">
    <citation type="submission" date="2014-09" db="EMBL/GenBank/DDBJ databases">
        <title>Vibrio maritimus JCM 19235. (C45) whole genome shotgun sequence.</title>
        <authorList>
            <person name="Sawabe T."/>
            <person name="Meirelles P."/>
            <person name="Nakanishi M."/>
            <person name="Sayaka M."/>
            <person name="Hattori M."/>
            <person name="Ohkuma M."/>
        </authorList>
    </citation>
    <scope>NUCLEOTIDE SEQUENCE [LARGE SCALE GENOMIC DNA]</scope>
    <source>
        <strain evidence="2">JCM19235</strain>
    </source>
</reference>
<keyword evidence="2" id="KW-1185">Reference proteome</keyword>
<dbReference type="Pfam" id="PF19659">
    <property type="entry name" value="DUF6162"/>
    <property type="match status" value="1"/>
</dbReference>
<dbReference type="Proteomes" id="UP000029228">
    <property type="component" value="Unassembled WGS sequence"/>
</dbReference>
<protein>
    <submittedName>
        <fullName evidence="1">Uncharacterized protein</fullName>
    </submittedName>
</protein>
<evidence type="ECO:0000313" key="1">
    <source>
        <dbReference type="EMBL" id="GAL17486.1"/>
    </source>
</evidence>
<sequence length="183" mass="20724">MIVQRVQPNTGAKEGKWVAATICAILLLSAATLPFHQSRNHEVTLETHQISISDITQSNLSLLAELKLAHEEIRDLYAEEQSWPSVTYLREEWVAPFVEDQSWHRNGQHHWEQHGNGLYIGLPQHNNGAGAMLLDASATLAKVWVNDHSPLSLDQVDETSLKRSGWRLIVNSKDLSSENEHHW</sequence>
<proteinExistence type="predicted"/>
<accession>A0A090RQI0</accession>
<evidence type="ECO:0000313" key="2">
    <source>
        <dbReference type="Proteomes" id="UP000029228"/>
    </source>
</evidence>
<dbReference type="STRING" id="990268.JCM19235_6035"/>
<organism evidence="1 2">
    <name type="scientific">Vibrio maritimus</name>
    <dbReference type="NCBI Taxonomy" id="990268"/>
    <lineage>
        <taxon>Bacteria</taxon>
        <taxon>Pseudomonadati</taxon>
        <taxon>Pseudomonadota</taxon>
        <taxon>Gammaproteobacteria</taxon>
        <taxon>Vibrionales</taxon>
        <taxon>Vibrionaceae</taxon>
        <taxon>Vibrio</taxon>
    </lineage>
</organism>
<dbReference type="EMBL" id="BBMR01000001">
    <property type="protein sequence ID" value="GAL17486.1"/>
    <property type="molecule type" value="Genomic_DNA"/>
</dbReference>
<dbReference type="InterPro" id="IPR046160">
    <property type="entry name" value="DUF6162"/>
</dbReference>
<gene>
    <name evidence="1" type="ORF">JCM19235_6035</name>
</gene>
<comment type="caution">
    <text evidence="1">The sequence shown here is derived from an EMBL/GenBank/DDBJ whole genome shotgun (WGS) entry which is preliminary data.</text>
</comment>
<name>A0A090RQI0_9VIBR</name>